<dbReference type="CDD" id="cd00054">
    <property type="entry name" value="EGF_CA"/>
    <property type="match status" value="1"/>
</dbReference>
<gene>
    <name evidence="11" type="primary">LOC115591510</name>
</gene>
<dbReference type="PROSITE" id="PS01187">
    <property type="entry name" value="EGF_CA"/>
    <property type="match status" value="1"/>
</dbReference>
<evidence type="ECO:0000259" key="9">
    <source>
        <dbReference type="PROSITE" id="PS50287"/>
    </source>
</evidence>
<comment type="subcellular location">
    <subcellularLocation>
        <location evidence="1">Secreted</location>
    </subcellularLocation>
</comment>
<reference evidence="11" key="3">
    <citation type="submission" date="2025-09" db="UniProtKB">
        <authorList>
            <consortium name="Ensembl"/>
        </authorList>
    </citation>
    <scope>IDENTIFICATION</scope>
</reference>
<evidence type="ECO:0000256" key="7">
    <source>
        <dbReference type="ARBA" id="ARBA00023180"/>
    </source>
</evidence>
<dbReference type="InterPro" id="IPR042235">
    <property type="entry name" value="ZP-C_dom"/>
</dbReference>
<dbReference type="Gene3D" id="2.60.40.3210">
    <property type="entry name" value="Zona pellucida, ZP-N domain"/>
    <property type="match status" value="1"/>
</dbReference>
<feature type="disulfide bond" evidence="8">
    <location>
        <begin position="491"/>
        <end position="552"/>
    </location>
</feature>
<feature type="disulfide bond" evidence="8">
    <location>
        <begin position="874"/>
        <end position="884"/>
    </location>
</feature>
<dbReference type="Pfam" id="PF00530">
    <property type="entry name" value="SRCR"/>
    <property type="match status" value="8"/>
</dbReference>
<dbReference type="FunFam" id="3.10.250.10:FF:000006">
    <property type="entry name" value="neurotrypsin isoform X2"/>
    <property type="match status" value="5"/>
</dbReference>
<feature type="disulfide bond" evidence="8">
    <location>
        <begin position="1090"/>
        <end position="1151"/>
    </location>
</feature>
<dbReference type="PROSITE" id="PS51034">
    <property type="entry name" value="ZP_2"/>
    <property type="match status" value="1"/>
</dbReference>
<dbReference type="PRINTS" id="PR00258">
    <property type="entry name" value="SPERACTRCPTR"/>
</dbReference>
<feature type="domain" description="SRCR" evidence="9">
    <location>
        <begin position="805"/>
        <end position="905"/>
    </location>
</feature>
<dbReference type="Pfam" id="PF23283">
    <property type="entry name" value="D8C_UMOD"/>
    <property type="match status" value="1"/>
</dbReference>
<evidence type="ECO:0000256" key="6">
    <source>
        <dbReference type="ARBA" id="ARBA00023157"/>
    </source>
</evidence>
<keyword evidence="7" id="KW-0325">Glycoprotein</keyword>
<dbReference type="SMART" id="SM00202">
    <property type="entry name" value="SR"/>
    <property type="match status" value="8"/>
</dbReference>
<feature type="disulfide bond" evidence="8">
    <location>
        <begin position="738"/>
        <end position="799"/>
    </location>
</feature>
<sequence length="1549" mass="166461">MSLNNASLPICSFKNNLRDSIMSNSIHRTLSILFTGTHVTSCDLCHDDAVCVESRERGDSFINHELLSCVCSNGFVGDGITCYNIKLCSDSSCCSQGYQWSTERGCVDINECSLSDSPCAPTQVCRNTPGSFECLESSSTSRSGPSFNSVHFSCGSSTCPSGMDCISLNGTMRCVDPCQHYTGLNDDWRSTNNTSPQDIHCDRDINWQGWYRLFLGHTSAHIPERCLAAYSCGTHAPLWMTAPHPTQPGQIVQRSVCGSWVGECCWSRTSNIKVKLCYGNYYVYKLVAPVTCALAYCAEVNGTDTVVSSTTPYPRPHTSASNQVNITTPIITPTTITADNSSAVEGQVRLVNGNSSCAGRVEIFHRGQWGTVCDDSWGLADAQVVCRQLGCGRVLSAQSNAAFGQGSGPIWLDDVRCTGSESKLKYCNHQGFGSHNCGHNEDAGVVCEARSPVRLVNSTSRCLGRVELYHAGRWGTVCDDGWDLRDANVVCRQLDCGPARSALSSAAFGQGTGPIWLDDLTCYGNEPSITDCRHSGIGVHNCAHVEDASVICEAQPEFNSTVLPPTPSTPYFTPTTPADNSSAAEGQVRLVNGNSSCAGRVEIFHSGQWGTVCDDSWGLADAQVVCRQLGCGPVLSAQSNATFGPGSGPIWLDEVNCTGSESRLNHCTHQGFGSHDCHHQEDAGVVCEVLHNSSAVEGQVRLVNGNSSCAGRVEIFHRGQWGTVCDDSWGLADAQVVCRQLGCGRVLSAQSNAAFGQGSGPIWLDDVRCTGSESKLKYCSHQGFGSHNCGHNEDAGVVCEARSPVRLVNSTSRCSGRVELYHAGRWGTVCDDGWDLRDANVVCRQLDCGPARSALSSAAFGQGTGPIWLDDLTCYGNEPSITDCRHSGIGVHNCAHVEDASVICEAQPEFNSTVLPPTPSTPYFTPTTPADNSSAAEGQVRLVNGNSSCAGRVEIFHRGQWGTVCDDSWGLADAQVVCRQLGCGPVLSAQSNANFGPGSGPIWLDEVNCTGSESRLNHCTHQGFGSHDCHHQEDAGVVCEVLHNSSAAEGQVRLVNGNSSCAGRVEIFHSGQWGTVCDDFWGLADAQVVCRQLGCGRVLSAQSNAAFGQGSGPIWLDDVRCTGSESKLTQCSHQGFGSHNCGHQEDAGVVCEARSPVRLVNSDSRCSGRVELYHAGRWGTVCDDGWDLRDANVVCRQLDCGPARSALSSAAFGQGTGPIWLDDLTCYGNEPSITDCRHSGIGVHNCAHVEDASVICEELDRPPSLTSQLVCGQFRFGVGLDIDHVTSFGFNPFSGNMASNNCGRIREYNNVVWYEVDAIEGACGNTLTINRTHAIYSNILFIYPLNNTSFSIPVTVPFSCAYPLETEGSMNLAIRPFLAPADGLSGSAAKPQSFMYLFNSSDHSSHYPPGLVSLPVGSPLYVGFYAAVLDVSFAVVLEDCYATPSPNPDGSMRHYFIQNKCPTDRQQVSVTETGSSQWAYFTALLFLPQEQYRNVFLHCSVSLCNIRRSNCVPHCASRTYRSVTSSEVLKPLTIGPIIWESPQRAENIH</sequence>
<organism evidence="11 12">
    <name type="scientific">Sparus aurata</name>
    <name type="common">Gilthead sea bream</name>
    <dbReference type="NCBI Taxonomy" id="8175"/>
    <lineage>
        <taxon>Eukaryota</taxon>
        <taxon>Metazoa</taxon>
        <taxon>Chordata</taxon>
        <taxon>Craniata</taxon>
        <taxon>Vertebrata</taxon>
        <taxon>Euteleostomi</taxon>
        <taxon>Actinopterygii</taxon>
        <taxon>Neopterygii</taxon>
        <taxon>Teleostei</taxon>
        <taxon>Neoteleostei</taxon>
        <taxon>Acanthomorphata</taxon>
        <taxon>Eupercaria</taxon>
        <taxon>Spariformes</taxon>
        <taxon>Sparidae</taxon>
        <taxon>Sparus</taxon>
    </lineage>
</organism>
<feature type="domain" description="SRCR" evidence="9">
    <location>
        <begin position="940"/>
        <end position="1040"/>
    </location>
</feature>
<keyword evidence="3" id="KW-0245">EGF-like domain</keyword>
<dbReference type="Ensembl" id="ENSSAUT00010002066.1">
    <property type="protein sequence ID" value="ENSSAUP00010001989.1"/>
    <property type="gene ID" value="ENSSAUG00010001000.1"/>
</dbReference>
<dbReference type="GO" id="GO:0032502">
    <property type="term" value="P:developmental process"/>
    <property type="evidence" value="ECO:0007669"/>
    <property type="project" value="UniProtKB-ARBA"/>
</dbReference>
<feature type="disulfide bond" evidence="8">
    <location>
        <begin position="626"/>
        <end position="687"/>
    </location>
</feature>
<feature type="disulfide bond" evidence="8">
    <location>
        <begin position="417"/>
        <end position="427"/>
    </location>
</feature>
<dbReference type="Pfam" id="PF00100">
    <property type="entry name" value="Zona_pellucida"/>
    <property type="match status" value="1"/>
</dbReference>
<feature type="domain" description="SRCR" evidence="9">
    <location>
        <begin position="1157"/>
        <end position="1257"/>
    </location>
</feature>
<keyword evidence="2" id="KW-0964">Secreted</keyword>
<dbReference type="SUPFAM" id="SSF56487">
    <property type="entry name" value="SRCR-like"/>
    <property type="match status" value="8"/>
</dbReference>
<feature type="disulfide bond" evidence="8">
    <location>
        <begin position="965"/>
        <end position="1029"/>
    </location>
</feature>
<dbReference type="InterPro" id="IPR018097">
    <property type="entry name" value="EGF_Ca-bd_CS"/>
</dbReference>
<feature type="disulfide bond" evidence="8">
    <location>
        <begin position="1077"/>
        <end position="1141"/>
    </location>
</feature>
<keyword evidence="5" id="KW-0677">Repeat</keyword>
<dbReference type="PROSITE" id="PS50287">
    <property type="entry name" value="SRCR_2"/>
    <property type="match status" value="8"/>
</dbReference>
<dbReference type="FunFam" id="3.10.250.10:FF:000003">
    <property type="entry name" value="Deleted in malignant brain tumors 1"/>
    <property type="match status" value="3"/>
</dbReference>
<feature type="disulfide bond" evidence="8">
    <location>
        <begin position="1226"/>
        <end position="1236"/>
    </location>
</feature>
<dbReference type="Gene3D" id="2.60.40.4100">
    <property type="entry name" value="Zona pellucida, ZP-C domain"/>
    <property type="match status" value="1"/>
</dbReference>
<dbReference type="GO" id="GO:0005509">
    <property type="term" value="F:calcium ion binding"/>
    <property type="evidence" value="ECO:0007669"/>
    <property type="project" value="InterPro"/>
</dbReference>
<keyword evidence="6 8" id="KW-1015">Disulfide bond</keyword>
<feature type="disulfide bond" evidence="8">
    <location>
        <begin position="769"/>
        <end position="779"/>
    </location>
</feature>
<feature type="disulfide bond" evidence="8">
    <location>
        <begin position="843"/>
        <end position="904"/>
    </location>
</feature>
<evidence type="ECO:0000256" key="3">
    <source>
        <dbReference type="ARBA" id="ARBA00022536"/>
    </source>
</evidence>
<dbReference type="Gene3D" id="2.10.25.10">
    <property type="entry name" value="Laminin"/>
    <property type="match status" value="2"/>
</dbReference>
<feature type="disulfide bond" evidence="8">
    <location>
        <begin position="978"/>
        <end position="1039"/>
    </location>
</feature>
<dbReference type="PANTHER" id="PTHR19331">
    <property type="entry name" value="SCAVENGER RECEPTOR DOMAIN-CONTAINING"/>
    <property type="match status" value="1"/>
</dbReference>
<dbReference type="GeneTree" id="ENSGT00940000162108"/>
<feature type="disulfide bond" evidence="8">
    <location>
        <begin position="830"/>
        <end position="894"/>
    </location>
</feature>
<feature type="domain" description="SRCR" evidence="9">
    <location>
        <begin position="1052"/>
        <end position="1152"/>
    </location>
</feature>
<feature type="disulfide bond" evidence="8">
    <location>
        <begin position="1195"/>
        <end position="1256"/>
    </location>
</feature>
<dbReference type="InterPro" id="IPR001507">
    <property type="entry name" value="ZP_dom"/>
</dbReference>
<feature type="disulfide bond" evidence="8">
    <location>
        <begin position="478"/>
        <end position="542"/>
    </location>
</feature>
<keyword evidence="12" id="KW-1185">Reference proteome</keyword>
<feature type="domain" description="SRCR" evidence="9">
    <location>
        <begin position="588"/>
        <end position="688"/>
    </location>
</feature>
<name>A0A671TJ58_SPAAU</name>
<evidence type="ECO:0000256" key="1">
    <source>
        <dbReference type="ARBA" id="ARBA00004613"/>
    </source>
</evidence>
<evidence type="ECO:0000256" key="8">
    <source>
        <dbReference type="PROSITE-ProRule" id="PRU00196"/>
    </source>
</evidence>
<protein>
    <submittedName>
        <fullName evidence="11">Deleted in malignant brain tumors 1 protein-like</fullName>
    </submittedName>
</protein>
<feature type="disulfide bond" evidence="8">
    <location>
        <begin position="386"/>
        <end position="447"/>
    </location>
</feature>
<evidence type="ECO:0000256" key="5">
    <source>
        <dbReference type="ARBA" id="ARBA00022737"/>
    </source>
</evidence>
<dbReference type="Gene3D" id="3.10.250.10">
    <property type="entry name" value="SRCR-like domain"/>
    <property type="match status" value="8"/>
</dbReference>
<dbReference type="PROSITE" id="PS00420">
    <property type="entry name" value="SRCR_1"/>
    <property type="match status" value="5"/>
</dbReference>
<dbReference type="SMART" id="SM00241">
    <property type="entry name" value="ZP"/>
    <property type="match status" value="1"/>
</dbReference>
<reference evidence="11" key="1">
    <citation type="submission" date="2021-04" db="EMBL/GenBank/DDBJ databases">
        <authorList>
            <consortium name="Wellcome Sanger Institute Data Sharing"/>
        </authorList>
    </citation>
    <scope>NUCLEOTIDE SEQUENCE [LARGE SCALE GENOMIC DNA]</scope>
</reference>
<feature type="domain" description="SRCR" evidence="9">
    <location>
        <begin position="700"/>
        <end position="800"/>
    </location>
</feature>
<dbReference type="PANTHER" id="PTHR19331:SF22">
    <property type="entry name" value="DELETED IN MALIGNANT BRAIN TUMORS 1 PROTEIN"/>
    <property type="match status" value="1"/>
</dbReference>
<evidence type="ECO:0000259" key="10">
    <source>
        <dbReference type="PROSITE" id="PS51034"/>
    </source>
</evidence>
<feature type="disulfide bond" evidence="8">
    <location>
        <begin position="1182"/>
        <end position="1246"/>
    </location>
</feature>
<feature type="domain" description="SRCR" evidence="9">
    <location>
        <begin position="453"/>
        <end position="553"/>
    </location>
</feature>
<keyword evidence="4" id="KW-0732">Signal</keyword>
<dbReference type="InParanoid" id="A0A671TJ58"/>
<feature type="disulfide bond" evidence="8">
    <location>
        <begin position="373"/>
        <end position="437"/>
    </location>
</feature>
<evidence type="ECO:0000313" key="12">
    <source>
        <dbReference type="Proteomes" id="UP000472265"/>
    </source>
</evidence>
<accession>A0A671TJ58</accession>
<evidence type="ECO:0000256" key="4">
    <source>
        <dbReference type="ARBA" id="ARBA00022729"/>
    </source>
</evidence>
<proteinExistence type="predicted"/>
<dbReference type="GO" id="GO:0016020">
    <property type="term" value="C:membrane"/>
    <property type="evidence" value="ECO:0007669"/>
    <property type="project" value="InterPro"/>
</dbReference>
<feature type="disulfide bond" evidence="8">
    <location>
        <begin position="1121"/>
        <end position="1131"/>
    </location>
</feature>
<feature type="disulfide bond" evidence="8">
    <location>
        <begin position="613"/>
        <end position="677"/>
    </location>
</feature>
<dbReference type="InterPro" id="IPR036772">
    <property type="entry name" value="SRCR-like_dom_sf"/>
</dbReference>
<dbReference type="InterPro" id="IPR001190">
    <property type="entry name" value="SRCR"/>
</dbReference>
<reference evidence="11" key="2">
    <citation type="submission" date="2025-08" db="UniProtKB">
        <authorList>
            <consortium name="Ensembl"/>
        </authorList>
    </citation>
    <scope>IDENTIFICATION</scope>
</reference>
<feature type="disulfide bond" evidence="8">
    <location>
        <begin position="1009"/>
        <end position="1019"/>
    </location>
</feature>
<dbReference type="Proteomes" id="UP000472265">
    <property type="component" value="Chromosome 1"/>
</dbReference>
<feature type="disulfide bond" evidence="8">
    <location>
        <begin position="725"/>
        <end position="789"/>
    </location>
</feature>
<feature type="disulfide bond" evidence="8">
    <location>
        <begin position="657"/>
        <end position="667"/>
    </location>
</feature>
<dbReference type="InterPro" id="IPR057774">
    <property type="entry name" value="D8C_UMOD/GP2/OIT3-like"/>
</dbReference>
<evidence type="ECO:0000313" key="11">
    <source>
        <dbReference type="Ensembl" id="ENSSAUP00010001989.1"/>
    </source>
</evidence>
<evidence type="ECO:0000256" key="2">
    <source>
        <dbReference type="ARBA" id="ARBA00022525"/>
    </source>
</evidence>
<feature type="domain" description="SRCR" evidence="9">
    <location>
        <begin position="348"/>
        <end position="448"/>
    </location>
</feature>
<feature type="domain" description="ZP" evidence="10">
    <location>
        <begin position="1270"/>
        <end position="1522"/>
    </location>
</feature>
<feature type="disulfide bond" evidence="8">
    <location>
        <begin position="522"/>
        <end position="532"/>
    </location>
</feature>
<dbReference type="InterPro" id="IPR055355">
    <property type="entry name" value="ZP-C"/>
</dbReference>